<evidence type="ECO:0000313" key="2">
    <source>
        <dbReference type="EMBL" id="GHH13763.1"/>
    </source>
</evidence>
<sequence length="132" mass="14154">MILFLDASAMVAMMTGEAGSPALEERFGAADEIVCSAISLWEAARAVARKRTVPITHAFSEIETFVADFAIRLVPIGTTESHVAVDAYHRYGKGTGHPAKLNMGDCFAYACAKANNASLLYKGNDFLHTDLA</sequence>
<keyword evidence="3" id="KW-1185">Reference proteome</keyword>
<proteinExistence type="predicted"/>
<dbReference type="InterPro" id="IPR029060">
    <property type="entry name" value="PIN-like_dom_sf"/>
</dbReference>
<evidence type="ECO:0000259" key="1">
    <source>
        <dbReference type="Pfam" id="PF01850"/>
    </source>
</evidence>
<dbReference type="InterPro" id="IPR002716">
    <property type="entry name" value="PIN_dom"/>
</dbReference>
<gene>
    <name evidence="2" type="primary">vapC</name>
    <name evidence="2" type="ORF">GCM10008023_14710</name>
</gene>
<dbReference type="SUPFAM" id="SSF88723">
    <property type="entry name" value="PIN domain-like"/>
    <property type="match status" value="1"/>
</dbReference>
<dbReference type="EMBL" id="BNAQ01000002">
    <property type="protein sequence ID" value="GHH13763.1"/>
    <property type="molecule type" value="Genomic_DNA"/>
</dbReference>
<feature type="domain" description="PIN" evidence="1">
    <location>
        <begin position="4"/>
        <end position="130"/>
    </location>
</feature>
<reference evidence="3" key="1">
    <citation type="journal article" date="2019" name="Int. J. Syst. Evol. Microbiol.">
        <title>The Global Catalogue of Microorganisms (GCM) 10K type strain sequencing project: providing services to taxonomists for standard genome sequencing and annotation.</title>
        <authorList>
            <consortium name="The Broad Institute Genomics Platform"/>
            <consortium name="The Broad Institute Genome Sequencing Center for Infectious Disease"/>
            <person name="Wu L."/>
            <person name="Ma J."/>
        </authorList>
    </citation>
    <scope>NUCLEOTIDE SEQUENCE [LARGE SCALE GENOMIC DNA]</scope>
    <source>
        <strain evidence="3">CGMCC 1.8957</strain>
    </source>
</reference>
<protein>
    <submittedName>
        <fullName evidence="2">Ribonuclease VapC</fullName>
    </submittedName>
</protein>
<name>A0ABQ3LES4_9SPHN</name>
<evidence type="ECO:0000313" key="3">
    <source>
        <dbReference type="Proteomes" id="UP000652430"/>
    </source>
</evidence>
<dbReference type="Gene3D" id="3.40.50.1010">
    <property type="entry name" value="5'-nuclease"/>
    <property type="match status" value="1"/>
</dbReference>
<dbReference type="Pfam" id="PF01850">
    <property type="entry name" value="PIN"/>
    <property type="match status" value="1"/>
</dbReference>
<comment type="caution">
    <text evidence="2">The sequence shown here is derived from an EMBL/GenBank/DDBJ whole genome shotgun (WGS) entry which is preliminary data.</text>
</comment>
<accession>A0ABQ3LES4</accession>
<dbReference type="CDD" id="cd09871">
    <property type="entry name" value="PIN_MtVapC28-VapC30-like"/>
    <property type="match status" value="1"/>
</dbReference>
<organism evidence="2 3">
    <name type="scientific">Sphingomonas glacialis</name>
    <dbReference type="NCBI Taxonomy" id="658225"/>
    <lineage>
        <taxon>Bacteria</taxon>
        <taxon>Pseudomonadati</taxon>
        <taxon>Pseudomonadota</taxon>
        <taxon>Alphaproteobacteria</taxon>
        <taxon>Sphingomonadales</taxon>
        <taxon>Sphingomonadaceae</taxon>
        <taxon>Sphingomonas</taxon>
    </lineage>
</organism>
<dbReference type="Proteomes" id="UP000652430">
    <property type="component" value="Unassembled WGS sequence"/>
</dbReference>
<dbReference type="RefSeq" id="WP_189675718.1">
    <property type="nucleotide sequence ID" value="NZ_BNAQ01000002.1"/>
</dbReference>